<dbReference type="PANTHER" id="PTHR47976:SF60">
    <property type="entry name" value="RECEPTOR-LIKE SERINE_THREONINE-PROTEIN KINASE"/>
    <property type="match status" value="1"/>
</dbReference>
<dbReference type="InterPro" id="IPR036426">
    <property type="entry name" value="Bulb-type_lectin_dom_sf"/>
</dbReference>
<dbReference type="InterPro" id="IPR024171">
    <property type="entry name" value="SRK-like_kinase"/>
</dbReference>
<dbReference type="Pfam" id="PF01453">
    <property type="entry name" value="B_lectin"/>
    <property type="match status" value="1"/>
</dbReference>
<dbReference type="PIRSF" id="PIRSF000641">
    <property type="entry name" value="SRK"/>
    <property type="match status" value="1"/>
</dbReference>
<keyword evidence="4 17" id="KW-0808">Transferase</keyword>
<accession>A0A6A1V880</accession>
<evidence type="ECO:0000256" key="7">
    <source>
        <dbReference type="ARBA" id="ARBA00022741"/>
    </source>
</evidence>
<dbReference type="GO" id="GO:0016020">
    <property type="term" value="C:membrane"/>
    <property type="evidence" value="ECO:0007669"/>
    <property type="project" value="UniProtKB-SubCell"/>
</dbReference>
<feature type="transmembrane region" description="Helical" evidence="20">
    <location>
        <begin position="440"/>
        <end position="465"/>
    </location>
</feature>
<dbReference type="Gene3D" id="3.30.200.20">
    <property type="entry name" value="Phosphorylase Kinase, domain 1"/>
    <property type="match status" value="1"/>
</dbReference>
<dbReference type="SMART" id="SM00220">
    <property type="entry name" value="S_TKc"/>
    <property type="match status" value="1"/>
</dbReference>
<keyword evidence="10 20" id="KW-1133">Transmembrane helix</keyword>
<evidence type="ECO:0000256" key="4">
    <source>
        <dbReference type="ARBA" id="ARBA00022679"/>
    </source>
</evidence>
<keyword evidence="5 20" id="KW-0812">Transmembrane</keyword>
<dbReference type="SMART" id="SM00108">
    <property type="entry name" value="B_lectin"/>
    <property type="match status" value="1"/>
</dbReference>
<keyword evidence="3" id="KW-0245">EGF-like domain</keyword>
<reference evidence="24 25" key="1">
    <citation type="journal article" date="2019" name="Plant Biotechnol. J.">
        <title>The red bayberry genome and genetic basis of sex determination.</title>
        <authorList>
            <person name="Jia H.M."/>
            <person name="Jia H.J."/>
            <person name="Cai Q.L."/>
            <person name="Wang Y."/>
            <person name="Zhao H.B."/>
            <person name="Yang W.F."/>
            <person name="Wang G.Y."/>
            <person name="Li Y.H."/>
            <person name="Zhan D.L."/>
            <person name="Shen Y.T."/>
            <person name="Niu Q.F."/>
            <person name="Chang L."/>
            <person name="Qiu J."/>
            <person name="Zhao L."/>
            <person name="Xie H.B."/>
            <person name="Fu W.Y."/>
            <person name="Jin J."/>
            <person name="Li X.W."/>
            <person name="Jiao Y."/>
            <person name="Zhou C.C."/>
            <person name="Tu T."/>
            <person name="Chai C.Y."/>
            <person name="Gao J.L."/>
            <person name="Fan L.J."/>
            <person name="van de Weg E."/>
            <person name="Wang J.Y."/>
            <person name="Gao Z.S."/>
        </authorList>
    </citation>
    <scope>NUCLEOTIDE SEQUENCE [LARGE SCALE GENOMIC DNA]</scope>
    <source>
        <tissue evidence="24">Leaves</tissue>
    </source>
</reference>
<evidence type="ECO:0000256" key="15">
    <source>
        <dbReference type="ARBA" id="ARBA00047899"/>
    </source>
</evidence>
<dbReference type="EC" id="2.7.11.1" evidence="17"/>
<evidence type="ECO:0000256" key="10">
    <source>
        <dbReference type="ARBA" id="ARBA00022989"/>
    </source>
</evidence>
<evidence type="ECO:0000256" key="13">
    <source>
        <dbReference type="ARBA" id="ARBA00023170"/>
    </source>
</evidence>
<feature type="domain" description="Protein kinase" evidence="22">
    <location>
        <begin position="511"/>
        <end position="808"/>
    </location>
</feature>
<protein>
    <recommendedName>
        <fullName evidence="17">Receptor-like serine/threonine-protein kinase</fullName>
        <ecNumber evidence="17">2.7.11.1</ecNumber>
    </recommendedName>
</protein>
<dbReference type="InterPro" id="IPR017441">
    <property type="entry name" value="Protein_kinase_ATP_BS"/>
</dbReference>
<dbReference type="InterPro" id="IPR011009">
    <property type="entry name" value="Kinase-like_dom_sf"/>
</dbReference>
<evidence type="ECO:0000256" key="14">
    <source>
        <dbReference type="ARBA" id="ARBA00023180"/>
    </source>
</evidence>
<dbReference type="AlphaFoldDB" id="A0A6A1V880"/>
<comment type="similarity">
    <text evidence="17">Belongs to the protein kinase superfamily. Ser/Thr protein kinase family.</text>
</comment>
<keyword evidence="9 17" id="KW-0067">ATP-binding</keyword>
<keyword evidence="2 17" id="KW-0723">Serine/threonine-protein kinase</keyword>
<evidence type="ECO:0000256" key="17">
    <source>
        <dbReference type="PIRNR" id="PIRNR000641"/>
    </source>
</evidence>
<sequence length="870" mass="95346">MGFSFSLSLAAIFFLLSWALLPLSIVSHPVSTYSIHANFTATNFQFIDTYGTFLSSQNGTFKASISNLDQQPSHYYFSVSHADSNSVIWSANRNAPMSSSDEVSLTTNGLTVVGEAGNVLWSTPPLNSEVDAMQLLETGNLVLVDARNNTLWESFQHPTDTIVVGQRIRIGTSLQSAVSDVDMLPGDYRLEVTDGDAVLQWNTMTYWELSMDAKASKNSNVNVSFLEMNESGLYLLGSDGSTIVTQVALTYASDFRIGKLGSEGRFSISRFVSDNWLLEFAAPAENCRIPLFCRKIGLCTSKPLSASCSCPLQFRSQIDGECVPMDSSLSLPSACNDTRNTSQFNINSVTYIGLGSGMDYFAIDFMNPVRNGISLSLCQDLCSANCSCLGIFHGSSSLSCYLLENYLGSIILSSKPTNDYWGYIKVLASSSSPPKHKFPIAALVLLPSSGFLILTTFVILGIVCLRKNTLSKTGTAKWSRCDSSSSADLEIISIPGLPRRFDYEELVAATENFKTQIGKGGFGTVYKGTLSDKSVVAVKKMTSLGVEGKKEFCTEIAVIGNVHHVNLVRLKGFCVRARQRFLVLEYMSKGSLDRTLFGNGPVLEWGERVEIALGTARGLAYLHSGCEHKIIHCDVKPQNILLHDNLQVKISDFGLSKLLSPEQSGLYTTMRGTRGYLAPEWLTSSAISDKSDVYGYGMVLLEIVRGRKNSTLQTWSDGISGGDGLSTSSYGSETRSIYFPLCALEMHEQNRYLELADRRLEGRVTSEEVEKLVRIALCCVHEDPALRPTMANVVSMLEGGLPVGEPRVDSLNFLRYYGRRFTEVSRKEGSNEQDEFGLYDPSTNPTSETATNGSYNSMSYLSSQQVSGPR</sequence>
<dbReference type="PANTHER" id="PTHR47976">
    <property type="entry name" value="G-TYPE LECTIN S-RECEPTOR-LIKE SERINE/THREONINE-PROTEIN KINASE SD2-5"/>
    <property type="match status" value="1"/>
</dbReference>
<dbReference type="FunFam" id="1.10.510.10:FF:000621">
    <property type="entry name" value="Serine/threonine-protein kinase"/>
    <property type="match status" value="1"/>
</dbReference>
<dbReference type="InterPro" id="IPR001480">
    <property type="entry name" value="Bulb-type_lectin_dom"/>
</dbReference>
<keyword evidence="11 20" id="KW-0472">Membrane</keyword>
<keyword evidence="25" id="KW-1185">Reference proteome</keyword>
<dbReference type="FunFam" id="3.30.200.20:FF:000178">
    <property type="entry name" value="serine/threonine-protein kinase PBS1-like"/>
    <property type="match status" value="1"/>
</dbReference>
<evidence type="ECO:0000256" key="1">
    <source>
        <dbReference type="ARBA" id="ARBA00004167"/>
    </source>
</evidence>
<evidence type="ECO:0000256" key="8">
    <source>
        <dbReference type="ARBA" id="ARBA00022777"/>
    </source>
</evidence>
<comment type="catalytic activity">
    <reaction evidence="16 17">
        <text>L-seryl-[protein] + ATP = O-phospho-L-seryl-[protein] + ADP + H(+)</text>
        <dbReference type="Rhea" id="RHEA:17989"/>
        <dbReference type="Rhea" id="RHEA-COMP:9863"/>
        <dbReference type="Rhea" id="RHEA-COMP:11604"/>
        <dbReference type="ChEBI" id="CHEBI:15378"/>
        <dbReference type="ChEBI" id="CHEBI:29999"/>
        <dbReference type="ChEBI" id="CHEBI:30616"/>
        <dbReference type="ChEBI" id="CHEBI:83421"/>
        <dbReference type="ChEBI" id="CHEBI:456216"/>
        <dbReference type="EC" id="2.7.11.1"/>
    </reaction>
</comment>
<dbReference type="Gene3D" id="2.90.10.10">
    <property type="entry name" value="Bulb-type lectin domain"/>
    <property type="match status" value="1"/>
</dbReference>
<evidence type="ECO:0000256" key="19">
    <source>
        <dbReference type="SAM" id="MobiDB-lite"/>
    </source>
</evidence>
<organism evidence="24 25">
    <name type="scientific">Morella rubra</name>
    <name type="common">Chinese bayberry</name>
    <dbReference type="NCBI Taxonomy" id="262757"/>
    <lineage>
        <taxon>Eukaryota</taxon>
        <taxon>Viridiplantae</taxon>
        <taxon>Streptophyta</taxon>
        <taxon>Embryophyta</taxon>
        <taxon>Tracheophyta</taxon>
        <taxon>Spermatophyta</taxon>
        <taxon>Magnoliopsida</taxon>
        <taxon>eudicotyledons</taxon>
        <taxon>Gunneridae</taxon>
        <taxon>Pentapetalae</taxon>
        <taxon>rosids</taxon>
        <taxon>fabids</taxon>
        <taxon>Fagales</taxon>
        <taxon>Myricaceae</taxon>
        <taxon>Morella</taxon>
    </lineage>
</organism>
<dbReference type="GO" id="GO:0005524">
    <property type="term" value="F:ATP binding"/>
    <property type="evidence" value="ECO:0007669"/>
    <property type="project" value="UniProtKB-UniRule"/>
</dbReference>
<dbReference type="OrthoDB" id="1530339at2759"/>
<evidence type="ECO:0000259" key="23">
    <source>
        <dbReference type="PROSITE" id="PS50927"/>
    </source>
</evidence>
<dbReference type="SUPFAM" id="SSF56112">
    <property type="entry name" value="Protein kinase-like (PK-like)"/>
    <property type="match status" value="1"/>
</dbReference>
<name>A0A6A1V880_9ROSI</name>
<dbReference type="PROSITE" id="PS50927">
    <property type="entry name" value="BULB_LECTIN"/>
    <property type="match status" value="1"/>
</dbReference>
<evidence type="ECO:0000256" key="12">
    <source>
        <dbReference type="ARBA" id="ARBA00023157"/>
    </source>
</evidence>
<dbReference type="SUPFAM" id="SSF51110">
    <property type="entry name" value="alpha-D-mannose-specific plant lectins"/>
    <property type="match status" value="1"/>
</dbReference>
<keyword evidence="7 17" id="KW-0547">Nucleotide-binding</keyword>
<dbReference type="PROSITE" id="PS00107">
    <property type="entry name" value="PROTEIN_KINASE_ATP"/>
    <property type="match status" value="1"/>
</dbReference>
<comment type="subcellular location">
    <subcellularLocation>
        <location evidence="1">Membrane</location>
        <topology evidence="1">Single-pass membrane protein</topology>
    </subcellularLocation>
</comment>
<dbReference type="EMBL" id="RXIC02000024">
    <property type="protein sequence ID" value="KAB1208891.1"/>
    <property type="molecule type" value="Genomic_DNA"/>
</dbReference>
<evidence type="ECO:0000259" key="22">
    <source>
        <dbReference type="PROSITE" id="PS50011"/>
    </source>
</evidence>
<evidence type="ECO:0000256" key="21">
    <source>
        <dbReference type="SAM" id="SignalP"/>
    </source>
</evidence>
<evidence type="ECO:0000256" key="5">
    <source>
        <dbReference type="ARBA" id="ARBA00022692"/>
    </source>
</evidence>
<keyword evidence="12" id="KW-1015">Disulfide bond</keyword>
<keyword evidence="8 17" id="KW-0418">Kinase</keyword>
<evidence type="ECO:0000256" key="20">
    <source>
        <dbReference type="SAM" id="Phobius"/>
    </source>
</evidence>
<gene>
    <name evidence="24" type="ORF">CJ030_MR6G006013</name>
</gene>
<keyword evidence="6 21" id="KW-0732">Signal</keyword>
<comment type="caution">
    <text evidence="24">The sequence shown here is derived from an EMBL/GenBank/DDBJ whole genome shotgun (WGS) entry which is preliminary data.</text>
</comment>
<evidence type="ECO:0000256" key="9">
    <source>
        <dbReference type="ARBA" id="ARBA00022840"/>
    </source>
</evidence>
<dbReference type="PROSITE" id="PS00108">
    <property type="entry name" value="PROTEIN_KINASE_ST"/>
    <property type="match status" value="1"/>
</dbReference>
<evidence type="ECO:0000256" key="2">
    <source>
        <dbReference type="ARBA" id="ARBA00022527"/>
    </source>
</evidence>
<feature type="domain" description="Bulb-type lectin" evidence="23">
    <location>
        <begin position="38"/>
        <end position="156"/>
    </location>
</feature>
<keyword evidence="13" id="KW-0675">Receptor</keyword>
<dbReference type="Pfam" id="PF00069">
    <property type="entry name" value="Pkinase"/>
    <property type="match status" value="1"/>
</dbReference>
<dbReference type="InterPro" id="IPR051343">
    <property type="entry name" value="G-type_lectin_kinases/EP1-like"/>
</dbReference>
<dbReference type="Gene3D" id="1.10.510.10">
    <property type="entry name" value="Transferase(Phosphotransferase) domain 1"/>
    <property type="match status" value="1"/>
</dbReference>
<dbReference type="CDD" id="cd14066">
    <property type="entry name" value="STKc_IRAK"/>
    <property type="match status" value="1"/>
</dbReference>
<evidence type="ECO:0000256" key="6">
    <source>
        <dbReference type="ARBA" id="ARBA00022729"/>
    </source>
</evidence>
<dbReference type="GO" id="GO:0004674">
    <property type="term" value="F:protein serine/threonine kinase activity"/>
    <property type="evidence" value="ECO:0007669"/>
    <property type="project" value="UniProtKB-KW"/>
</dbReference>
<evidence type="ECO:0000256" key="3">
    <source>
        <dbReference type="ARBA" id="ARBA00022536"/>
    </source>
</evidence>
<feature type="chain" id="PRO_5025631316" description="Receptor-like serine/threonine-protein kinase" evidence="21">
    <location>
        <begin position="20"/>
        <end position="870"/>
    </location>
</feature>
<proteinExistence type="inferred from homology"/>
<feature type="region of interest" description="Disordered" evidence="19">
    <location>
        <begin position="828"/>
        <end position="870"/>
    </location>
</feature>
<keyword evidence="14" id="KW-0325">Glycoprotein</keyword>
<evidence type="ECO:0000256" key="16">
    <source>
        <dbReference type="ARBA" id="ARBA00048679"/>
    </source>
</evidence>
<evidence type="ECO:0000256" key="11">
    <source>
        <dbReference type="ARBA" id="ARBA00023136"/>
    </source>
</evidence>
<comment type="catalytic activity">
    <reaction evidence="15 17">
        <text>L-threonyl-[protein] + ATP = O-phospho-L-threonyl-[protein] + ADP + H(+)</text>
        <dbReference type="Rhea" id="RHEA:46608"/>
        <dbReference type="Rhea" id="RHEA-COMP:11060"/>
        <dbReference type="Rhea" id="RHEA-COMP:11605"/>
        <dbReference type="ChEBI" id="CHEBI:15378"/>
        <dbReference type="ChEBI" id="CHEBI:30013"/>
        <dbReference type="ChEBI" id="CHEBI:30616"/>
        <dbReference type="ChEBI" id="CHEBI:61977"/>
        <dbReference type="ChEBI" id="CHEBI:456216"/>
        <dbReference type="EC" id="2.7.11.1"/>
    </reaction>
</comment>
<evidence type="ECO:0000313" key="24">
    <source>
        <dbReference type="EMBL" id="KAB1208891.1"/>
    </source>
</evidence>
<dbReference type="InterPro" id="IPR008271">
    <property type="entry name" value="Ser/Thr_kinase_AS"/>
</dbReference>
<evidence type="ECO:0000256" key="18">
    <source>
        <dbReference type="PROSITE-ProRule" id="PRU10141"/>
    </source>
</evidence>
<feature type="signal peptide" evidence="21">
    <location>
        <begin position="1"/>
        <end position="19"/>
    </location>
</feature>
<dbReference type="InterPro" id="IPR000719">
    <property type="entry name" value="Prot_kinase_dom"/>
</dbReference>
<dbReference type="PROSITE" id="PS50011">
    <property type="entry name" value="PROTEIN_KINASE_DOM"/>
    <property type="match status" value="1"/>
</dbReference>
<feature type="binding site" evidence="18">
    <location>
        <position position="540"/>
    </location>
    <ligand>
        <name>ATP</name>
        <dbReference type="ChEBI" id="CHEBI:30616"/>
    </ligand>
</feature>
<evidence type="ECO:0000313" key="25">
    <source>
        <dbReference type="Proteomes" id="UP000516437"/>
    </source>
</evidence>
<feature type="compositionally biased region" description="Polar residues" evidence="19">
    <location>
        <begin position="841"/>
        <end position="870"/>
    </location>
</feature>
<dbReference type="Proteomes" id="UP000516437">
    <property type="component" value="Chromosome 6"/>
</dbReference>